<feature type="transmembrane region" description="Helical" evidence="7">
    <location>
        <begin position="291"/>
        <end position="309"/>
    </location>
</feature>
<dbReference type="InterPro" id="IPR011701">
    <property type="entry name" value="MFS"/>
</dbReference>
<reference evidence="9 10" key="1">
    <citation type="journal article" date="2019" name="Int. J. Syst. Evol. Microbiol.">
        <title>The Global Catalogue of Microorganisms (GCM) 10K type strain sequencing project: providing services to taxonomists for standard genome sequencing and annotation.</title>
        <authorList>
            <consortium name="The Broad Institute Genomics Platform"/>
            <consortium name="The Broad Institute Genome Sequencing Center for Infectious Disease"/>
            <person name="Wu L."/>
            <person name="Ma J."/>
        </authorList>
    </citation>
    <scope>NUCLEOTIDE SEQUENCE [LARGE SCALE GENOMIC DNA]</scope>
    <source>
        <strain evidence="9 10">CGMCC 1.12563</strain>
    </source>
</reference>
<evidence type="ECO:0000256" key="7">
    <source>
        <dbReference type="SAM" id="Phobius"/>
    </source>
</evidence>
<keyword evidence="4 7" id="KW-1133">Transmembrane helix</keyword>
<evidence type="ECO:0000256" key="1">
    <source>
        <dbReference type="ARBA" id="ARBA00004141"/>
    </source>
</evidence>
<feature type="transmembrane region" description="Helical" evidence="7">
    <location>
        <begin position="247"/>
        <end position="271"/>
    </location>
</feature>
<dbReference type="EMBL" id="JBHUDC010000008">
    <property type="protein sequence ID" value="MFD1515294.1"/>
    <property type="molecule type" value="Genomic_DNA"/>
</dbReference>
<feature type="transmembrane region" description="Helical" evidence="7">
    <location>
        <begin position="425"/>
        <end position="445"/>
    </location>
</feature>
<feature type="region of interest" description="Disordered" evidence="6">
    <location>
        <begin position="456"/>
        <end position="479"/>
    </location>
</feature>
<dbReference type="InterPro" id="IPR020846">
    <property type="entry name" value="MFS_dom"/>
</dbReference>
<feature type="transmembrane region" description="Helical" evidence="7">
    <location>
        <begin position="125"/>
        <end position="150"/>
    </location>
</feature>
<dbReference type="AlphaFoldDB" id="A0ABD6B2J3"/>
<dbReference type="PRINTS" id="PR01035">
    <property type="entry name" value="TCRTETA"/>
</dbReference>
<dbReference type="CDD" id="cd17330">
    <property type="entry name" value="MFS_SLC46_TetA_like"/>
    <property type="match status" value="1"/>
</dbReference>
<dbReference type="InterPro" id="IPR036259">
    <property type="entry name" value="MFS_trans_sf"/>
</dbReference>
<proteinExistence type="predicted"/>
<dbReference type="Gene3D" id="1.20.1250.20">
    <property type="entry name" value="MFS general substrate transporter like domains"/>
    <property type="match status" value="1"/>
</dbReference>
<comment type="subcellular location">
    <subcellularLocation>
        <location evidence="1">Membrane</location>
        <topology evidence="1">Multi-pass membrane protein</topology>
    </subcellularLocation>
</comment>
<dbReference type="Proteomes" id="UP001597187">
    <property type="component" value="Unassembled WGS sequence"/>
</dbReference>
<organism evidence="9 10">
    <name type="scientific">Halomarina rubra</name>
    <dbReference type="NCBI Taxonomy" id="2071873"/>
    <lineage>
        <taxon>Archaea</taxon>
        <taxon>Methanobacteriati</taxon>
        <taxon>Methanobacteriota</taxon>
        <taxon>Stenosarchaea group</taxon>
        <taxon>Halobacteria</taxon>
        <taxon>Halobacteriales</taxon>
        <taxon>Natronomonadaceae</taxon>
        <taxon>Halomarina</taxon>
    </lineage>
</organism>
<feature type="transmembrane region" description="Helical" evidence="7">
    <location>
        <begin position="162"/>
        <end position="184"/>
    </location>
</feature>
<keyword evidence="10" id="KW-1185">Reference proteome</keyword>
<evidence type="ECO:0000256" key="3">
    <source>
        <dbReference type="ARBA" id="ARBA00022692"/>
    </source>
</evidence>
<keyword evidence="2" id="KW-0813">Transport</keyword>
<dbReference type="Pfam" id="PF07690">
    <property type="entry name" value="MFS_1"/>
    <property type="match status" value="1"/>
</dbReference>
<feature type="transmembrane region" description="Helical" evidence="7">
    <location>
        <begin position="204"/>
        <end position="226"/>
    </location>
</feature>
<feature type="domain" description="Major facilitator superfamily (MFS) profile" evidence="8">
    <location>
        <begin position="28"/>
        <end position="453"/>
    </location>
</feature>
<evidence type="ECO:0000313" key="9">
    <source>
        <dbReference type="EMBL" id="MFD1515294.1"/>
    </source>
</evidence>
<gene>
    <name evidence="9" type="ORF">ACFSBT_18595</name>
</gene>
<sequence length="479" mass="48763">MSGSRGGAGPDGTESGPDANTDVDQGRALATLFLVVFVDLLGFGILIPVIPLYALSFGANEFVGSLLVAVYSLFQFVFAPLLGRLSDERGRRPVILISLFGSTLAWTLFGLAGELGSLVGAANGLVILFLARALAGAMGGNIATAQAYIADITPPEERARGLGLLGAAFGLGFIFGPAIGGLAASGPALDTVGALVPWAPITEFTLPSFVAAALTAVNLVVAAVVLPEPDRTRSETGDQSRIEALVGALRTPALGVLVVSFFVASFAFSAFESQFIFLTNDLLAFGTAENALLLTYFGVVIAVVQGGLVGPLTDRFGEYRLAVTGATVQFVTLGLVPFAADWGRSLELVAFAGLEPWQTGASVALALVATPLAFGNALTNVSLNALVSRTASAETQGGAFGLTQSAGSLARTVGPALAGALYSGVGFWTPFVVAGVLFGPVVVLLGRLERDALVTGDEPASASTGPAEPSDSEHVSGGR</sequence>
<dbReference type="GO" id="GO:0016020">
    <property type="term" value="C:membrane"/>
    <property type="evidence" value="ECO:0007669"/>
    <property type="project" value="UniProtKB-SubCell"/>
</dbReference>
<evidence type="ECO:0000313" key="10">
    <source>
        <dbReference type="Proteomes" id="UP001597187"/>
    </source>
</evidence>
<evidence type="ECO:0000256" key="2">
    <source>
        <dbReference type="ARBA" id="ARBA00022448"/>
    </source>
</evidence>
<dbReference type="PANTHER" id="PTHR23504">
    <property type="entry name" value="MAJOR FACILITATOR SUPERFAMILY DOMAIN-CONTAINING PROTEIN 10"/>
    <property type="match status" value="1"/>
</dbReference>
<feature type="region of interest" description="Disordered" evidence="6">
    <location>
        <begin position="1"/>
        <end position="20"/>
    </location>
</feature>
<evidence type="ECO:0000256" key="6">
    <source>
        <dbReference type="SAM" id="MobiDB-lite"/>
    </source>
</evidence>
<evidence type="ECO:0000256" key="4">
    <source>
        <dbReference type="ARBA" id="ARBA00022989"/>
    </source>
</evidence>
<keyword evidence="3 7" id="KW-0812">Transmembrane</keyword>
<evidence type="ECO:0000259" key="8">
    <source>
        <dbReference type="PROSITE" id="PS50850"/>
    </source>
</evidence>
<feature type="compositionally biased region" description="Gly residues" evidence="6">
    <location>
        <begin position="1"/>
        <end position="10"/>
    </location>
</feature>
<dbReference type="PANTHER" id="PTHR23504:SF15">
    <property type="entry name" value="MAJOR FACILITATOR SUPERFAMILY (MFS) PROFILE DOMAIN-CONTAINING PROTEIN"/>
    <property type="match status" value="1"/>
</dbReference>
<dbReference type="SUPFAM" id="SSF103473">
    <property type="entry name" value="MFS general substrate transporter"/>
    <property type="match status" value="1"/>
</dbReference>
<evidence type="ECO:0000256" key="5">
    <source>
        <dbReference type="ARBA" id="ARBA00023136"/>
    </source>
</evidence>
<keyword evidence="5 7" id="KW-0472">Membrane</keyword>
<feature type="transmembrane region" description="Helical" evidence="7">
    <location>
        <begin position="29"/>
        <end position="50"/>
    </location>
</feature>
<name>A0ABD6B2J3_9EURY</name>
<comment type="caution">
    <text evidence="9">The sequence shown here is derived from an EMBL/GenBank/DDBJ whole genome shotgun (WGS) entry which is preliminary data.</text>
</comment>
<feature type="transmembrane region" description="Helical" evidence="7">
    <location>
        <begin position="94"/>
        <end position="113"/>
    </location>
</feature>
<dbReference type="PROSITE" id="PS50850">
    <property type="entry name" value="MFS"/>
    <property type="match status" value="1"/>
</dbReference>
<feature type="transmembrane region" description="Helical" evidence="7">
    <location>
        <begin position="62"/>
        <end position="82"/>
    </location>
</feature>
<dbReference type="RefSeq" id="WP_250875214.1">
    <property type="nucleotide sequence ID" value="NZ_JALXFV010000008.1"/>
</dbReference>
<dbReference type="InterPro" id="IPR001958">
    <property type="entry name" value="Tet-R_TetA/multi-R_MdtG-like"/>
</dbReference>
<feature type="transmembrane region" description="Helical" evidence="7">
    <location>
        <begin position="321"/>
        <end position="340"/>
    </location>
</feature>
<protein>
    <submittedName>
        <fullName evidence="9">MFS transporter</fullName>
    </submittedName>
</protein>
<accession>A0ABD6B2J3</accession>